<keyword evidence="3" id="KW-1185">Reference proteome</keyword>
<feature type="region of interest" description="Disordered" evidence="1">
    <location>
        <begin position="1"/>
        <end position="27"/>
    </location>
</feature>
<dbReference type="Proteomes" id="UP000654345">
    <property type="component" value="Unassembled WGS sequence"/>
</dbReference>
<name>A0ABQ3V6R9_9CHLR</name>
<evidence type="ECO:0000313" key="3">
    <source>
        <dbReference type="Proteomes" id="UP000654345"/>
    </source>
</evidence>
<accession>A0ABQ3V6R9</accession>
<protein>
    <submittedName>
        <fullName evidence="2">Uncharacterized protein</fullName>
    </submittedName>
</protein>
<organism evidence="2 3">
    <name type="scientific">Ktedonobacter robiniae</name>
    <dbReference type="NCBI Taxonomy" id="2778365"/>
    <lineage>
        <taxon>Bacteria</taxon>
        <taxon>Bacillati</taxon>
        <taxon>Chloroflexota</taxon>
        <taxon>Ktedonobacteria</taxon>
        <taxon>Ktedonobacterales</taxon>
        <taxon>Ktedonobacteraceae</taxon>
        <taxon>Ktedonobacter</taxon>
    </lineage>
</organism>
<evidence type="ECO:0000256" key="1">
    <source>
        <dbReference type="SAM" id="MobiDB-lite"/>
    </source>
</evidence>
<proteinExistence type="predicted"/>
<comment type="caution">
    <text evidence="2">The sequence shown here is derived from an EMBL/GenBank/DDBJ whole genome shotgun (WGS) entry which is preliminary data.</text>
</comment>
<evidence type="ECO:0000313" key="2">
    <source>
        <dbReference type="EMBL" id="GHO60115.1"/>
    </source>
</evidence>
<sequence>MACWVRGTGAIGGADASSSPRRDASTRRAIPAMVGSSNRLMMESSTWTTARMREIICVASREWPPN</sequence>
<gene>
    <name evidence="2" type="ORF">KSB_85900</name>
</gene>
<dbReference type="EMBL" id="BNJG01000004">
    <property type="protein sequence ID" value="GHO60115.1"/>
    <property type="molecule type" value="Genomic_DNA"/>
</dbReference>
<reference evidence="2 3" key="1">
    <citation type="journal article" date="2021" name="Int. J. Syst. Evol. Microbiol.">
        <title>Reticulibacter mediterranei gen. nov., sp. nov., within the new family Reticulibacteraceae fam. nov., and Ktedonospora formicarum gen. nov., sp. nov., Ktedonobacter robiniae sp. nov., Dictyobacter formicarum sp. nov. and Dictyobacter arantiisoli sp. nov., belonging to the class Ktedonobacteria.</title>
        <authorList>
            <person name="Yabe S."/>
            <person name="Zheng Y."/>
            <person name="Wang C.M."/>
            <person name="Sakai Y."/>
            <person name="Abe K."/>
            <person name="Yokota A."/>
            <person name="Donadio S."/>
            <person name="Cavaletti L."/>
            <person name="Monciardini P."/>
        </authorList>
    </citation>
    <scope>NUCLEOTIDE SEQUENCE [LARGE SCALE GENOMIC DNA]</scope>
    <source>
        <strain evidence="2 3">SOSP1-30</strain>
    </source>
</reference>